<dbReference type="Proteomes" id="UP000319383">
    <property type="component" value="Chromosome"/>
</dbReference>
<evidence type="ECO:0000256" key="3">
    <source>
        <dbReference type="ARBA" id="ARBA00023125"/>
    </source>
</evidence>
<evidence type="ECO:0000259" key="5">
    <source>
        <dbReference type="Pfam" id="PF01609"/>
    </source>
</evidence>
<comment type="similarity">
    <text evidence="1">Belongs to the transposase 11 family.</text>
</comment>
<dbReference type="GO" id="GO:0006313">
    <property type="term" value="P:DNA transposition"/>
    <property type="evidence" value="ECO:0007669"/>
    <property type="project" value="InterPro"/>
</dbReference>
<dbReference type="SUPFAM" id="SSF53098">
    <property type="entry name" value="Ribonuclease H-like"/>
    <property type="match status" value="1"/>
</dbReference>
<dbReference type="InterPro" id="IPR002559">
    <property type="entry name" value="Transposase_11"/>
</dbReference>
<evidence type="ECO:0000256" key="2">
    <source>
        <dbReference type="ARBA" id="ARBA00022578"/>
    </source>
</evidence>
<evidence type="ECO:0000313" key="7">
    <source>
        <dbReference type="EMBL" id="QDU43041.1"/>
    </source>
</evidence>
<dbReference type="EMBL" id="CP036276">
    <property type="protein sequence ID" value="QDU43041.1"/>
    <property type="molecule type" value="Genomic_DNA"/>
</dbReference>
<dbReference type="GO" id="GO:0003677">
    <property type="term" value="F:DNA binding"/>
    <property type="evidence" value="ECO:0007669"/>
    <property type="project" value="UniProtKB-KW"/>
</dbReference>
<dbReference type="Pfam" id="PF14294">
    <property type="entry name" value="DUF4372"/>
    <property type="match status" value="1"/>
</dbReference>
<dbReference type="GO" id="GO:0004803">
    <property type="term" value="F:transposase activity"/>
    <property type="evidence" value="ECO:0007669"/>
    <property type="project" value="InterPro"/>
</dbReference>
<dbReference type="InterPro" id="IPR047952">
    <property type="entry name" value="Transpos_IS4"/>
</dbReference>
<dbReference type="NCBIfam" id="NF033592">
    <property type="entry name" value="transpos_IS4_1"/>
    <property type="match status" value="1"/>
</dbReference>
<dbReference type="InterPro" id="IPR025399">
    <property type="entry name" value="DUF4372"/>
</dbReference>
<keyword evidence="3" id="KW-0238">DNA-binding</keyword>
<dbReference type="RefSeq" id="WP_145375055.1">
    <property type="nucleotide sequence ID" value="NZ_CP036276.1"/>
</dbReference>
<dbReference type="AlphaFoldDB" id="A0A517ZKN0"/>
<dbReference type="Pfam" id="PF01609">
    <property type="entry name" value="DDE_Tnp_1"/>
    <property type="match status" value="1"/>
</dbReference>
<evidence type="ECO:0000256" key="1">
    <source>
        <dbReference type="ARBA" id="ARBA00010075"/>
    </source>
</evidence>
<reference evidence="7 8" key="1">
    <citation type="submission" date="2019-02" db="EMBL/GenBank/DDBJ databases">
        <title>Deep-cultivation of Planctomycetes and their phenomic and genomic characterization uncovers novel biology.</title>
        <authorList>
            <person name="Wiegand S."/>
            <person name="Jogler M."/>
            <person name="Boedeker C."/>
            <person name="Pinto D."/>
            <person name="Vollmers J."/>
            <person name="Rivas-Marin E."/>
            <person name="Kohn T."/>
            <person name="Peeters S.H."/>
            <person name="Heuer A."/>
            <person name="Rast P."/>
            <person name="Oberbeckmann S."/>
            <person name="Bunk B."/>
            <person name="Jeske O."/>
            <person name="Meyerdierks A."/>
            <person name="Storesund J.E."/>
            <person name="Kallscheuer N."/>
            <person name="Luecker S."/>
            <person name="Lage O.M."/>
            <person name="Pohl T."/>
            <person name="Merkel B.J."/>
            <person name="Hornburger P."/>
            <person name="Mueller R.-W."/>
            <person name="Bruemmer F."/>
            <person name="Labrenz M."/>
            <person name="Spormann A.M."/>
            <person name="Op den Camp H."/>
            <person name="Overmann J."/>
            <person name="Amann R."/>
            <person name="Jetten M.S.M."/>
            <person name="Mascher T."/>
            <person name="Medema M.H."/>
            <person name="Devos D.P."/>
            <person name="Kaster A.-K."/>
            <person name="Ovreas L."/>
            <person name="Rohde M."/>
            <person name="Galperin M.Y."/>
            <person name="Jogler C."/>
        </authorList>
    </citation>
    <scope>NUCLEOTIDE SEQUENCE [LARGE SCALE GENOMIC DNA]</scope>
    <source>
        <strain evidence="7 8">Mal52</strain>
    </source>
</reference>
<feature type="domain" description="DUF4372" evidence="6">
    <location>
        <begin position="4"/>
        <end position="76"/>
    </location>
</feature>
<accession>A0A517ZKN0</accession>
<feature type="domain" description="Transposase IS4-like" evidence="5">
    <location>
        <begin position="125"/>
        <end position="333"/>
    </location>
</feature>
<sequence length="389" mass="45688">MFEGQMVFPQLLAFLPRRILDNCVRRYHGNKRVRALSCRDQFLAMMFAQLTARESLRDIEICLTAVQSKLFHAGFRGPIKRSTLADANRLRDWRIWQDLGLALIDRARQLYAADPLPSELQTAAYALDATVLNLSLTLFPWAPSQRDKAAIKLHTLLDLQGNIPCFLRISGTRTRDCAMLDEVPVEAGSLYVMDRDYNDYGRLHRLHQAGAFFLVRAKSNLTYRRQRSQTVDRTTGLRSDQIILLKDRRTFRKYPDRLRRITFFNAETRRRFVFIGNQFLLSAADLVELYWRRWDIELFFKWVKQHLRIKHFVGNTPNAVRTQIWIAVSTYVLVAILRRELRIERTMSEILQILSVTIFEKTPIKTVLNEIQFQSQVRQNHKQLSLFDL</sequence>
<evidence type="ECO:0000313" key="8">
    <source>
        <dbReference type="Proteomes" id="UP000319383"/>
    </source>
</evidence>
<proteinExistence type="inferred from homology"/>
<dbReference type="PANTHER" id="PTHR33258">
    <property type="entry name" value="TRANSPOSASE INSL FOR INSERTION SEQUENCE ELEMENT IS186A-RELATED"/>
    <property type="match status" value="1"/>
</dbReference>
<gene>
    <name evidence="7" type="ORF">Mal52_15120</name>
</gene>
<name>A0A517ZKN0_9PLAN</name>
<keyword evidence="8" id="KW-1185">Reference proteome</keyword>
<evidence type="ECO:0000256" key="4">
    <source>
        <dbReference type="ARBA" id="ARBA00023172"/>
    </source>
</evidence>
<protein>
    <submittedName>
        <fullName evidence="7">Transposase DDE domain protein</fullName>
    </submittedName>
</protein>
<dbReference type="PANTHER" id="PTHR33258:SF1">
    <property type="entry name" value="TRANSPOSASE INSL FOR INSERTION SEQUENCE ELEMENT IS186A-RELATED"/>
    <property type="match status" value="1"/>
</dbReference>
<organism evidence="7 8">
    <name type="scientific">Symmachiella dynata</name>
    <dbReference type="NCBI Taxonomy" id="2527995"/>
    <lineage>
        <taxon>Bacteria</taxon>
        <taxon>Pseudomonadati</taxon>
        <taxon>Planctomycetota</taxon>
        <taxon>Planctomycetia</taxon>
        <taxon>Planctomycetales</taxon>
        <taxon>Planctomycetaceae</taxon>
        <taxon>Symmachiella</taxon>
    </lineage>
</organism>
<keyword evidence="2" id="KW-0815">Transposition</keyword>
<dbReference type="InterPro" id="IPR012337">
    <property type="entry name" value="RNaseH-like_sf"/>
</dbReference>
<dbReference type="KEGG" id="sdyn:Mal52_15120"/>
<keyword evidence="4" id="KW-0233">DNA recombination</keyword>
<evidence type="ECO:0000259" key="6">
    <source>
        <dbReference type="Pfam" id="PF14294"/>
    </source>
</evidence>